<dbReference type="RefSeq" id="WP_012468677.1">
    <property type="nucleotide sequence ID" value="NC_010814.1"/>
</dbReference>
<dbReference type="PANTHER" id="PTHR16255:SF1">
    <property type="entry name" value="REQUIRED FOR MEIOTIC NUCLEAR DIVISION PROTEIN 1 HOMOLOG"/>
    <property type="match status" value="1"/>
</dbReference>
<dbReference type="PANTHER" id="PTHR16255">
    <property type="entry name" value="REQUIRED FOR MEIOTIC NUCLEAR DIVISION PROTEIN 1 HOMOLOG"/>
    <property type="match status" value="1"/>
</dbReference>
<keyword evidence="1" id="KW-1133">Transmembrane helix</keyword>
<dbReference type="InterPro" id="IPR051624">
    <property type="entry name" value="RMD1/Sad1-interacting"/>
</dbReference>
<evidence type="ECO:0000256" key="1">
    <source>
        <dbReference type="SAM" id="Phobius"/>
    </source>
</evidence>
<proteinExistence type="predicted"/>
<dbReference type="KEGG" id="glo:Glov_0594"/>
<keyword evidence="1" id="KW-0812">Transmembrane</keyword>
<gene>
    <name evidence="3" type="ordered locus">Glov_0594</name>
</gene>
<dbReference type="STRING" id="398767.Glov_0594"/>
<reference evidence="3 4" key="1">
    <citation type="submission" date="2008-05" db="EMBL/GenBank/DDBJ databases">
        <title>Complete sequence of chromosome of Geobacter lovleyi SZ.</title>
        <authorList>
            <consortium name="US DOE Joint Genome Institute"/>
            <person name="Lucas S."/>
            <person name="Copeland A."/>
            <person name="Lapidus A."/>
            <person name="Glavina del Rio T."/>
            <person name="Dalin E."/>
            <person name="Tice H."/>
            <person name="Bruce D."/>
            <person name="Goodwin L."/>
            <person name="Pitluck S."/>
            <person name="Chertkov O."/>
            <person name="Meincke L."/>
            <person name="Brettin T."/>
            <person name="Detter J.C."/>
            <person name="Han C."/>
            <person name="Tapia R."/>
            <person name="Kuske C.R."/>
            <person name="Schmutz J."/>
            <person name="Larimer F."/>
            <person name="Land M."/>
            <person name="Hauser L."/>
            <person name="Kyrpides N."/>
            <person name="Mikhailova N."/>
            <person name="Sung Y."/>
            <person name="Fletcher K.E."/>
            <person name="Ritalahti K.M."/>
            <person name="Loeffler F.E."/>
            <person name="Richardson P."/>
        </authorList>
    </citation>
    <scope>NUCLEOTIDE SEQUENCE [LARGE SCALE GENOMIC DNA]</scope>
    <source>
        <strain evidence="4">ATCC BAA-1151 / DSM 17278 / SZ</strain>
    </source>
</reference>
<feature type="domain" description="DUF155" evidence="2">
    <location>
        <begin position="59"/>
        <end position="228"/>
    </location>
</feature>
<dbReference type="Proteomes" id="UP000002420">
    <property type="component" value="Chromosome"/>
</dbReference>
<keyword evidence="4" id="KW-1185">Reference proteome</keyword>
<dbReference type="EMBL" id="CP001089">
    <property type="protein sequence ID" value="ACD94321.1"/>
    <property type="molecule type" value="Genomic_DNA"/>
</dbReference>
<keyword evidence="1" id="KW-0472">Membrane</keyword>
<evidence type="ECO:0000313" key="3">
    <source>
        <dbReference type="EMBL" id="ACD94321.1"/>
    </source>
</evidence>
<dbReference type="eggNOG" id="COG1723">
    <property type="taxonomic scope" value="Bacteria"/>
</dbReference>
<dbReference type="InterPro" id="IPR003734">
    <property type="entry name" value="DUF155"/>
</dbReference>
<dbReference type="OrthoDB" id="5338490at2"/>
<evidence type="ECO:0000259" key="2">
    <source>
        <dbReference type="Pfam" id="PF02582"/>
    </source>
</evidence>
<dbReference type="AlphaFoldDB" id="B3E3A9"/>
<evidence type="ECO:0000313" key="4">
    <source>
        <dbReference type="Proteomes" id="UP000002420"/>
    </source>
</evidence>
<sequence length="278" mass="31839">MTEAAAGLYSFTAFAVGGDLDLNRLAVRLGIDRKYRWEEPMRLNPVTFTPSAGSDAVWVYLFYFGGIVFLNCSDDIIARCIEGLKQHLEQLREQPQLRFREDYRLEITPDGEPSITNDCAVMPVFKQELLEIICFVIAKSVALERIEEHVDAVFDEVGVMISRLGQGVLELPDKRLAKLASVVLGFKYTSIAHIMVLDKPESTWDNEEADRFYLTISNLFELRPRYQEIKHKAETLLDVTDVFSSLSHARRSARLEWIIIILIAFEIIMALWQKFWGG</sequence>
<name>B3E3A9_TRIL1</name>
<dbReference type="Pfam" id="PF02582">
    <property type="entry name" value="DUF155"/>
    <property type="match status" value="1"/>
</dbReference>
<dbReference type="HOGENOM" id="CLU_011220_2_1_7"/>
<protein>
    <recommendedName>
        <fullName evidence="2">DUF155 domain-containing protein</fullName>
    </recommendedName>
</protein>
<accession>B3E3A9</accession>
<organism evidence="3 4">
    <name type="scientific">Trichlorobacter lovleyi (strain ATCC BAA-1151 / DSM 17278 / SZ)</name>
    <name type="common">Geobacter lovleyi</name>
    <dbReference type="NCBI Taxonomy" id="398767"/>
    <lineage>
        <taxon>Bacteria</taxon>
        <taxon>Pseudomonadati</taxon>
        <taxon>Thermodesulfobacteriota</taxon>
        <taxon>Desulfuromonadia</taxon>
        <taxon>Geobacterales</taxon>
        <taxon>Geobacteraceae</taxon>
        <taxon>Trichlorobacter</taxon>
    </lineage>
</organism>
<feature type="transmembrane region" description="Helical" evidence="1">
    <location>
        <begin position="255"/>
        <end position="272"/>
    </location>
</feature>